<dbReference type="GO" id="GO:0016788">
    <property type="term" value="F:hydrolase activity, acting on ester bonds"/>
    <property type="evidence" value="ECO:0007669"/>
    <property type="project" value="InterPro"/>
</dbReference>
<feature type="binding site" evidence="4">
    <location>
        <position position="146"/>
    </location>
    <ligand>
        <name>a divalent metal cation</name>
        <dbReference type="ChEBI" id="CHEBI:60240"/>
        <label>2</label>
    </ligand>
</feature>
<comment type="similarity">
    <text evidence="1">Belongs to the metallo-dependent hydrolases superfamily. TatD-type hydrolase family.</text>
</comment>
<dbReference type="AlphaFoldDB" id="A0A1H7I8I3"/>
<proteinExistence type="inferred from homology"/>
<feature type="binding site" evidence="4">
    <location>
        <position position="7"/>
    </location>
    <ligand>
        <name>a divalent metal cation</name>
        <dbReference type="ChEBI" id="CHEBI:60240"/>
        <label>1</label>
    </ligand>
</feature>
<dbReference type="PANTHER" id="PTHR46317">
    <property type="entry name" value="HYDROLASE OF PHP SUPERFAMILY-RELATED PROTEIN"/>
    <property type="match status" value="1"/>
</dbReference>
<evidence type="ECO:0000256" key="3">
    <source>
        <dbReference type="ARBA" id="ARBA00022801"/>
    </source>
</evidence>
<feature type="binding site" evidence="4">
    <location>
        <position position="194"/>
    </location>
    <ligand>
        <name>a divalent metal cation</name>
        <dbReference type="ChEBI" id="CHEBI:60240"/>
        <label>1</label>
    </ligand>
</feature>
<dbReference type="Gene3D" id="3.20.20.140">
    <property type="entry name" value="Metal-dependent hydrolases"/>
    <property type="match status" value="1"/>
</dbReference>
<dbReference type="PANTHER" id="PTHR46317:SF1">
    <property type="entry name" value="HYDROLASE, TATD FAMILY"/>
    <property type="match status" value="1"/>
</dbReference>
<dbReference type="PIRSF" id="PIRSF005902">
    <property type="entry name" value="DNase_TatD"/>
    <property type="match status" value="1"/>
</dbReference>
<dbReference type="NCBIfam" id="NF041926">
    <property type="entry name" value="QatD"/>
    <property type="match status" value="1"/>
</dbReference>
<dbReference type="EMBL" id="FOBI01000001">
    <property type="protein sequence ID" value="SEK56885.1"/>
    <property type="molecule type" value="Genomic_DNA"/>
</dbReference>
<dbReference type="InterPro" id="IPR049677">
    <property type="entry name" value="QatD"/>
</dbReference>
<dbReference type="InterPro" id="IPR032466">
    <property type="entry name" value="Metal_Hydrolase"/>
</dbReference>
<dbReference type="OrthoDB" id="9810005at2"/>
<evidence type="ECO:0000256" key="4">
    <source>
        <dbReference type="PIRSR" id="PIRSR005902-1"/>
    </source>
</evidence>
<feature type="binding site" evidence="4">
    <location>
        <position position="84"/>
    </location>
    <ligand>
        <name>a divalent metal cation</name>
        <dbReference type="ChEBI" id="CHEBI:60240"/>
        <label>1</label>
    </ligand>
</feature>
<dbReference type="GO" id="GO:0046872">
    <property type="term" value="F:metal ion binding"/>
    <property type="evidence" value="ECO:0007669"/>
    <property type="project" value="UniProtKB-KW"/>
</dbReference>
<feature type="binding site" evidence="4">
    <location>
        <position position="5"/>
    </location>
    <ligand>
        <name>a divalent metal cation</name>
        <dbReference type="ChEBI" id="CHEBI:60240"/>
        <label>1</label>
    </ligand>
</feature>
<dbReference type="Pfam" id="PF01026">
    <property type="entry name" value="TatD_DNase"/>
    <property type="match status" value="1"/>
</dbReference>
<evidence type="ECO:0000313" key="6">
    <source>
        <dbReference type="Proteomes" id="UP000199297"/>
    </source>
</evidence>
<evidence type="ECO:0000256" key="1">
    <source>
        <dbReference type="ARBA" id="ARBA00009275"/>
    </source>
</evidence>
<organism evidence="5 6">
    <name type="scientific">Colwellia chukchiensis</name>
    <dbReference type="NCBI Taxonomy" id="641665"/>
    <lineage>
        <taxon>Bacteria</taxon>
        <taxon>Pseudomonadati</taxon>
        <taxon>Pseudomonadota</taxon>
        <taxon>Gammaproteobacteria</taxon>
        <taxon>Alteromonadales</taxon>
        <taxon>Colwelliaceae</taxon>
        <taxon>Colwellia</taxon>
    </lineage>
</organism>
<gene>
    <name evidence="5" type="ORF">SAMN05216262_101688</name>
</gene>
<keyword evidence="2 4" id="KW-0479">Metal-binding</keyword>
<sequence length="259" mass="29251">MMDLHCHVDLYPDHELVLNDIQQSGYYVLSVTTVPSAFEGTVNLTKGINKCKTALGLHPQLAHLRKNELTLFDQLVGRTRYIGEIGLDGSKGFKDHFDDQLEVFTHILKKCEMFEDKILTIHSLNATGEVLKQLGLHPKAGTSILHWFLGTKKQVLEAVELGCYFSIGPSMINSSRAKKVISWLPQDKVLLETDGPFARFNGNVLFPSNVNLVIDYLAIEWEVNEALVIETLSNNLKCLVTKKQCDHIENMDIRPIYNE</sequence>
<reference evidence="6" key="1">
    <citation type="submission" date="2016-10" db="EMBL/GenBank/DDBJ databases">
        <authorList>
            <person name="Varghese N."/>
            <person name="Submissions S."/>
        </authorList>
    </citation>
    <scope>NUCLEOTIDE SEQUENCE [LARGE SCALE GENOMIC DNA]</scope>
    <source>
        <strain evidence="6">CGMCC 1.9127</strain>
    </source>
</reference>
<dbReference type="InterPro" id="IPR001130">
    <property type="entry name" value="TatD-like"/>
</dbReference>
<evidence type="ECO:0000313" key="5">
    <source>
        <dbReference type="EMBL" id="SEK56885.1"/>
    </source>
</evidence>
<evidence type="ECO:0000256" key="2">
    <source>
        <dbReference type="ARBA" id="ARBA00022723"/>
    </source>
</evidence>
<dbReference type="Proteomes" id="UP000199297">
    <property type="component" value="Unassembled WGS sequence"/>
</dbReference>
<dbReference type="STRING" id="641665.GCA_002104455_00018"/>
<protein>
    <submittedName>
        <fullName evidence="5">TatD DNase family protein</fullName>
    </submittedName>
</protein>
<name>A0A1H7I8I3_9GAMM</name>
<feature type="binding site" evidence="4">
    <location>
        <position position="122"/>
    </location>
    <ligand>
        <name>a divalent metal cation</name>
        <dbReference type="ChEBI" id="CHEBI:60240"/>
        <label>2</label>
    </ligand>
</feature>
<accession>A0A1H7I8I3</accession>
<dbReference type="RefSeq" id="WP_085282022.1">
    <property type="nucleotide sequence ID" value="NZ_FOBI01000001.1"/>
</dbReference>
<keyword evidence="6" id="KW-1185">Reference proteome</keyword>
<dbReference type="SUPFAM" id="SSF51556">
    <property type="entry name" value="Metallo-dependent hydrolases"/>
    <property type="match status" value="1"/>
</dbReference>
<keyword evidence="3" id="KW-0378">Hydrolase</keyword>